<comment type="similarity">
    <text evidence="5 6">Belongs to the XseA family.</text>
</comment>
<feature type="compositionally biased region" description="Basic and acidic residues" evidence="7">
    <location>
        <begin position="428"/>
        <end position="451"/>
    </location>
</feature>
<evidence type="ECO:0000259" key="8">
    <source>
        <dbReference type="Pfam" id="PF02601"/>
    </source>
</evidence>
<feature type="domain" description="Exonuclease VII large subunit C-terminal" evidence="8">
    <location>
        <begin position="137"/>
        <end position="295"/>
    </location>
</feature>
<dbReference type="PANTHER" id="PTHR30008">
    <property type="entry name" value="EXODEOXYRIBONUCLEASE 7 LARGE SUBUNIT"/>
    <property type="match status" value="1"/>
</dbReference>
<dbReference type="GO" id="GO:0009318">
    <property type="term" value="C:exodeoxyribonuclease VII complex"/>
    <property type="evidence" value="ECO:0007669"/>
    <property type="project" value="UniProtKB-UniRule"/>
</dbReference>
<evidence type="ECO:0000256" key="2">
    <source>
        <dbReference type="ARBA" id="ARBA00022722"/>
    </source>
</evidence>
<dbReference type="Pfam" id="PF02601">
    <property type="entry name" value="Exonuc_VII_L"/>
    <property type="match status" value="2"/>
</dbReference>
<keyword evidence="3 5" id="KW-0378">Hydrolase</keyword>
<keyword evidence="2 5" id="KW-0540">Nuclease</keyword>
<evidence type="ECO:0000313" key="10">
    <source>
        <dbReference type="EMBL" id="AHC15289.1"/>
    </source>
</evidence>
<evidence type="ECO:0000256" key="1">
    <source>
        <dbReference type="ARBA" id="ARBA00022490"/>
    </source>
</evidence>
<feature type="domain" description="Exonuclease VII large subunit C-terminal" evidence="8">
    <location>
        <begin position="317"/>
        <end position="404"/>
    </location>
</feature>
<dbReference type="KEGG" id="slr:L21SP2_1916"/>
<comment type="subcellular location">
    <subcellularLocation>
        <location evidence="5 6">Cytoplasm</location>
    </subcellularLocation>
</comment>
<evidence type="ECO:0000313" key="11">
    <source>
        <dbReference type="Proteomes" id="UP000018680"/>
    </source>
</evidence>
<keyword evidence="11" id="KW-1185">Reference proteome</keyword>
<dbReference type="GO" id="GO:0003676">
    <property type="term" value="F:nucleic acid binding"/>
    <property type="evidence" value="ECO:0007669"/>
    <property type="project" value="InterPro"/>
</dbReference>
<dbReference type="InterPro" id="IPR020579">
    <property type="entry name" value="Exonuc_VII_lsu_C"/>
</dbReference>
<sequence length="451" mass="50652">MIFEIASCIITAMNETVQRPYTVSQLTREIKLMLEGSYPQVLLEGEISNFRPASSGHWYFSIKDEDAMIQAVMFRGAQRSVSMMPSDGQMVKVRGNISVYAKRGNYQIICTSLEASGEGRILQMLEERKRRLAAEGLFSQEEKKPLPGFPRRVAVLSSESGAAVRDIIRVIRRRAPWMDVVVINIPVQGEKAAETICRQLAMADEHTLGDVIIIGRGGGSLEDLLPFSDEAVVRSIRACSTPVISAVGHEIDWALSDFAADVRAPTPSAAAEMLCVNAEELRSRVLTAGRVIIQSFGELRRRMIIALKPFRPELLEDSFRRLTQPHQLALDDNRERLLEGMQRYLERRKTRLEGAFRELKACDPYDVLNRGYAIVRDHENRVVSRAGALKTGSDIRVQFRDGMAEGNIRNINTNAGINTETTATKNARKTDRKTDRKTAKKTDRNKTEDNE</sequence>
<evidence type="ECO:0000256" key="5">
    <source>
        <dbReference type="HAMAP-Rule" id="MF_00378"/>
    </source>
</evidence>
<comment type="catalytic activity">
    <reaction evidence="5 6">
        <text>Exonucleolytic cleavage in either 5'- to 3'- or 3'- to 5'-direction to yield nucleoside 5'-phosphates.</text>
        <dbReference type="EC" id="3.1.11.6"/>
    </reaction>
</comment>
<evidence type="ECO:0000256" key="3">
    <source>
        <dbReference type="ARBA" id="ARBA00022801"/>
    </source>
</evidence>
<dbReference type="HAMAP" id="MF_00378">
    <property type="entry name" value="Exonuc_7_L"/>
    <property type="match status" value="1"/>
</dbReference>
<dbReference type="CDD" id="cd04489">
    <property type="entry name" value="ExoVII_LU_OBF"/>
    <property type="match status" value="1"/>
</dbReference>
<keyword evidence="4 5" id="KW-0269">Exonuclease</keyword>
<evidence type="ECO:0000256" key="6">
    <source>
        <dbReference type="RuleBase" id="RU004355"/>
    </source>
</evidence>
<dbReference type="NCBIfam" id="TIGR00237">
    <property type="entry name" value="xseA"/>
    <property type="match status" value="1"/>
</dbReference>
<feature type="domain" description="OB-fold nucleic acid binding" evidence="9">
    <location>
        <begin position="21"/>
        <end position="113"/>
    </location>
</feature>
<feature type="region of interest" description="Disordered" evidence="7">
    <location>
        <begin position="415"/>
        <end position="451"/>
    </location>
</feature>
<organism evidence="10 11">
    <name type="scientific">Salinispira pacifica</name>
    <dbReference type="NCBI Taxonomy" id="1307761"/>
    <lineage>
        <taxon>Bacteria</taxon>
        <taxon>Pseudomonadati</taxon>
        <taxon>Spirochaetota</taxon>
        <taxon>Spirochaetia</taxon>
        <taxon>Spirochaetales</taxon>
        <taxon>Spirochaetaceae</taxon>
        <taxon>Salinispira</taxon>
    </lineage>
</organism>
<evidence type="ECO:0000259" key="9">
    <source>
        <dbReference type="Pfam" id="PF13742"/>
    </source>
</evidence>
<keyword evidence="1 5" id="KW-0963">Cytoplasm</keyword>
<dbReference type="EC" id="3.1.11.6" evidence="5"/>
<dbReference type="GO" id="GO:0006308">
    <property type="term" value="P:DNA catabolic process"/>
    <property type="evidence" value="ECO:0007669"/>
    <property type="project" value="UniProtKB-UniRule"/>
</dbReference>
<dbReference type="Proteomes" id="UP000018680">
    <property type="component" value="Chromosome"/>
</dbReference>
<evidence type="ECO:0000256" key="4">
    <source>
        <dbReference type="ARBA" id="ARBA00022839"/>
    </source>
</evidence>
<dbReference type="PATRIC" id="fig|1307761.3.peg.1909"/>
<proteinExistence type="inferred from homology"/>
<accession>V5WI98</accession>
<gene>
    <name evidence="5" type="primary">xseA</name>
    <name evidence="10" type="ORF">L21SP2_1916</name>
</gene>
<dbReference type="EMBL" id="CP006939">
    <property type="protein sequence ID" value="AHC15289.1"/>
    <property type="molecule type" value="Genomic_DNA"/>
</dbReference>
<dbReference type="PANTHER" id="PTHR30008:SF0">
    <property type="entry name" value="EXODEOXYRIBONUCLEASE 7 LARGE SUBUNIT"/>
    <property type="match status" value="1"/>
</dbReference>
<dbReference type="GO" id="GO:0005737">
    <property type="term" value="C:cytoplasm"/>
    <property type="evidence" value="ECO:0007669"/>
    <property type="project" value="UniProtKB-SubCell"/>
</dbReference>
<dbReference type="GO" id="GO:0008855">
    <property type="term" value="F:exodeoxyribonuclease VII activity"/>
    <property type="evidence" value="ECO:0007669"/>
    <property type="project" value="UniProtKB-UniRule"/>
</dbReference>
<comment type="function">
    <text evidence="5">Bidirectionally degrades single-stranded DNA into large acid-insoluble oligonucleotides, which are then degraded further into small acid-soluble oligonucleotides.</text>
</comment>
<dbReference type="Pfam" id="PF13742">
    <property type="entry name" value="tRNA_anti_2"/>
    <property type="match status" value="1"/>
</dbReference>
<name>V5WI98_9SPIO</name>
<dbReference type="InterPro" id="IPR025824">
    <property type="entry name" value="OB-fold_nuc-bd_dom"/>
</dbReference>
<dbReference type="AlphaFoldDB" id="V5WI98"/>
<protein>
    <recommendedName>
        <fullName evidence="5">Exodeoxyribonuclease 7 large subunit</fullName>
        <ecNumber evidence="5">3.1.11.6</ecNumber>
    </recommendedName>
    <alternativeName>
        <fullName evidence="5">Exodeoxyribonuclease VII large subunit</fullName>
        <shortName evidence="5">Exonuclease VII large subunit</shortName>
    </alternativeName>
</protein>
<reference evidence="10 11" key="1">
    <citation type="journal article" date="2015" name="Stand. Genomic Sci.">
        <title>Complete genome sequence and description of Salinispira pacifica gen. nov., sp. nov., a novel spirochaete isolated form a hypersaline microbial mat.</title>
        <authorList>
            <person name="Ben Hania W."/>
            <person name="Joseph M."/>
            <person name="Schumann P."/>
            <person name="Bunk B."/>
            <person name="Fiebig A."/>
            <person name="Sproer C."/>
            <person name="Klenk H.P."/>
            <person name="Fardeau M.L."/>
            <person name="Spring S."/>
        </authorList>
    </citation>
    <scope>NUCLEOTIDE SEQUENCE [LARGE SCALE GENOMIC DNA]</scope>
    <source>
        <strain evidence="10 11">L21-RPul-D2</strain>
    </source>
</reference>
<dbReference type="eggNOG" id="COG1570">
    <property type="taxonomic scope" value="Bacteria"/>
</dbReference>
<evidence type="ECO:0000256" key="7">
    <source>
        <dbReference type="SAM" id="MobiDB-lite"/>
    </source>
</evidence>
<comment type="subunit">
    <text evidence="5">Heterooligomer composed of large and small subunits.</text>
</comment>
<dbReference type="InterPro" id="IPR003753">
    <property type="entry name" value="Exonuc_VII_L"/>
</dbReference>
<dbReference type="STRING" id="1307761.L21SP2_1916"/>
<dbReference type="HOGENOM" id="CLU_023625_2_0_12"/>